<organism evidence="4 5">
    <name type="scientific">Pediococcus inopinatus</name>
    <dbReference type="NCBI Taxonomy" id="114090"/>
    <lineage>
        <taxon>Bacteria</taxon>
        <taxon>Bacillati</taxon>
        <taxon>Bacillota</taxon>
        <taxon>Bacilli</taxon>
        <taxon>Lactobacillales</taxon>
        <taxon>Lactobacillaceae</taxon>
        <taxon>Pediococcus</taxon>
    </lineage>
</organism>
<evidence type="ECO:0000259" key="2">
    <source>
        <dbReference type="PROSITE" id="PS51186"/>
    </source>
</evidence>
<sequence length="112" mass="12872">MEFINDGKQISFKHQNKLGGDVTYFPIREGQTLVIEQVFVDPTLRGHGLAQQLMVEMLTYAQTQHKTIYPLCPYAQSYLKHHPEYQALIDPQIPNNQTADSLQEMEHNNGTK</sequence>
<feature type="domain" description="N-acetyltransferase" evidence="2">
    <location>
        <begin position="1"/>
        <end position="100"/>
    </location>
</feature>
<dbReference type="InterPro" id="IPR016181">
    <property type="entry name" value="Acyl_CoA_acyltransferase"/>
</dbReference>
<reference evidence="5" key="1">
    <citation type="submission" date="2024-06" db="EMBL/GenBank/DDBJ databases">
        <authorList>
            <person name="Chang H.C."/>
            <person name="Mun S.Y."/>
        </authorList>
    </citation>
    <scope>NUCLEOTIDE SEQUENCE [LARGE SCALE GENOMIC DNA]</scope>
    <source>
        <strain evidence="5">KT1</strain>
    </source>
</reference>
<dbReference type="InterPro" id="IPR000182">
    <property type="entry name" value="GNAT_dom"/>
</dbReference>
<feature type="region of interest" description="Disordered" evidence="1">
    <location>
        <begin position="91"/>
        <end position="112"/>
    </location>
</feature>
<accession>A0ABZ0Q343</accession>
<dbReference type="EMBL" id="CP104778">
    <property type="protein sequence ID" value="WPC21369.1"/>
    <property type="molecule type" value="Genomic_DNA"/>
</dbReference>
<dbReference type="PROSITE" id="PS51729">
    <property type="entry name" value="GNAT_YJDJ"/>
    <property type="match status" value="1"/>
</dbReference>
<keyword evidence="5" id="KW-1185">Reference proteome</keyword>
<dbReference type="CDD" id="cd04301">
    <property type="entry name" value="NAT_SF"/>
    <property type="match status" value="1"/>
</dbReference>
<gene>
    <name evidence="4" type="ORF">N6G96_08835</name>
</gene>
<dbReference type="PANTHER" id="PTHR31435:SF9">
    <property type="entry name" value="PROTEIN NATD1"/>
    <property type="match status" value="1"/>
</dbReference>
<evidence type="ECO:0000259" key="3">
    <source>
        <dbReference type="PROSITE" id="PS51729"/>
    </source>
</evidence>
<dbReference type="InterPro" id="IPR045057">
    <property type="entry name" value="Gcn5-rel_NAT"/>
</dbReference>
<dbReference type="RefSeq" id="WP_057773856.1">
    <property type="nucleotide sequence ID" value="NZ_BBIM01000039.1"/>
</dbReference>
<dbReference type="PROSITE" id="PS51186">
    <property type="entry name" value="GNAT"/>
    <property type="match status" value="1"/>
</dbReference>
<dbReference type="PANTHER" id="PTHR31435">
    <property type="entry name" value="PROTEIN NATD1"/>
    <property type="match status" value="1"/>
</dbReference>
<dbReference type="Proteomes" id="UP001302696">
    <property type="component" value="Chromosome"/>
</dbReference>
<evidence type="ECO:0000313" key="5">
    <source>
        <dbReference type="Proteomes" id="UP001302696"/>
    </source>
</evidence>
<dbReference type="Pfam" id="PF14542">
    <property type="entry name" value="Acetyltransf_CG"/>
    <property type="match status" value="1"/>
</dbReference>
<name>A0ABZ0Q343_9LACO</name>
<protein>
    <submittedName>
        <fullName evidence="4">N-acetyltransferase</fullName>
    </submittedName>
</protein>
<evidence type="ECO:0000256" key="1">
    <source>
        <dbReference type="SAM" id="MobiDB-lite"/>
    </source>
</evidence>
<proteinExistence type="predicted"/>
<dbReference type="SUPFAM" id="SSF55729">
    <property type="entry name" value="Acyl-CoA N-acyltransferases (Nat)"/>
    <property type="match status" value="1"/>
</dbReference>
<feature type="domain" description="N-acetyltransferase" evidence="3">
    <location>
        <begin position="2"/>
        <end position="90"/>
    </location>
</feature>
<evidence type="ECO:0000313" key="4">
    <source>
        <dbReference type="EMBL" id="WPC21369.1"/>
    </source>
</evidence>
<dbReference type="InterPro" id="IPR031165">
    <property type="entry name" value="GNAT_YJDJ"/>
</dbReference>
<dbReference type="Gene3D" id="3.40.630.30">
    <property type="match status" value="1"/>
</dbReference>